<dbReference type="EMBL" id="JBHRWW010000005">
    <property type="protein sequence ID" value="MFC3688525.1"/>
    <property type="molecule type" value="Genomic_DNA"/>
</dbReference>
<dbReference type="PROSITE" id="PS00136">
    <property type="entry name" value="SUBTILASE_ASP"/>
    <property type="match status" value="1"/>
</dbReference>
<evidence type="ECO:0000259" key="12">
    <source>
        <dbReference type="Pfam" id="PF05922"/>
    </source>
</evidence>
<dbReference type="InterPro" id="IPR006311">
    <property type="entry name" value="TAT_signal"/>
</dbReference>
<organism evidence="14 15">
    <name type="scientific">Aquipuribacter hungaricus</name>
    <dbReference type="NCBI Taxonomy" id="545624"/>
    <lineage>
        <taxon>Bacteria</taxon>
        <taxon>Bacillati</taxon>
        <taxon>Actinomycetota</taxon>
        <taxon>Actinomycetes</taxon>
        <taxon>Micrococcales</taxon>
        <taxon>Intrasporangiaceae</taxon>
        <taxon>Aquipuribacter</taxon>
    </lineage>
</organism>
<evidence type="ECO:0000256" key="8">
    <source>
        <dbReference type="SAM" id="MobiDB-lite"/>
    </source>
</evidence>
<dbReference type="PANTHER" id="PTHR10795">
    <property type="entry name" value="PROPROTEIN CONVERTASE SUBTILISIN/KEXIN"/>
    <property type="match status" value="1"/>
</dbReference>
<protein>
    <submittedName>
        <fullName evidence="14">S8 family serine peptidase</fullName>
    </submittedName>
</protein>
<proteinExistence type="inferred from homology"/>
<dbReference type="Proteomes" id="UP001595685">
    <property type="component" value="Unassembled WGS sequence"/>
</dbReference>
<feature type="region of interest" description="Disordered" evidence="8">
    <location>
        <begin position="553"/>
        <end position="583"/>
    </location>
</feature>
<evidence type="ECO:0000256" key="5">
    <source>
        <dbReference type="ARBA" id="ARBA00022825"/>
    </source>
</evidence>
<dbReference type="Gene3D" id="2.60.120.380">
    <property type="match status" value="1"/>
</dbReference>
<dbReference type="CDD" id="cd02120">
    <property type="entry name" value="PA_subtilisin_like"/>
    <property type="match status" value="1"/>
</dbReference>
<dbReference type="Gene3D" id="2.60.40.2310">
    <property type="match status" value="1"/>
</dbReference>
<dbReference type="InterPro" id="IPR041469">
    <property type="entry name" value="Subtilisin-like_FN3"/>
</dbReference>
<dbReference type="Pfam" id="PF00082">
    <property type="entry name" value="Peptidase_S8"/>
    <property type="match status" value="1"/>
</dbReference>
<dbReference type="Pfam" id="PF05922">
    <property type="entry name" value="Inhibitor_I9"/>
    <property type="match status" value="1"/>
</dbReference>
<dbReference type="InterPro" id="IPR036852">
    <property type="entry name" value="Peptidase_S8/S53_dom_sf"/>
</dbReference>
<feature type="active site" description="Charge relay system" evidence="6">
    <location>
        <position position="180"/>
    </location>
</feature>
<reference evidence="15" key="1">
    <citation type="journal article" date="2019" name="Int. J. Syst. Evol. Microbiol.">
        <title>The Global Catalogue of Microorganisms (GCM) 10K type strain sequencing project: providing services to taxonomists for standard genome sequencing and annotation.</title>
        <authorList>
            <consortium name="The Broad Institute Genomics Platform"/>
            <consortium name="The Broad Institute Genome Sequencing Center for Infectious Disease"/>
            <person name="Wu L."/>
            <person name="Ma J."/>
        </authorList>
    </citation>
    <scope>NUCLEOTIDE SEQUENCE [LARGE SCALE GENOMIC DNA]</scope>
    <source>
        <strain evidence="15">NCAIM B.02333</strain>
    </source>
</reference>
<evidence type="ECO:0000256" key="2">
    <source>
        <dbReference type="ARBA" id="ARBA00022670"/>
    </source>
</evidence>
<accession>A0ABV7WGD5</accession>
<dbReference type="InterPro" id="IPR015500">
    <property type="entry name" value="Peptidase_S8_subtilisin-rel"/>
</dbReference>
<feature type="active site" description="Charge relay system" evidence="6">
    <location>
        <position position="616"/>
    </location>
</feature>
<keyword evidence="15" id="KW-1185">Reference proteome</keyword>
<dbReference type="RefSeq" id="WP_340290335.1">
    <property type="nucleotide sequence ID" value="NZ_JBBEOI010000017.1"/>
</dbReference>
<comment type="similarity">
    <text evidence="1 6 7">Belongs to the peptidase S8 family.</text>
</comment>
<comment type="caution">
    <text evidence="14">The sequence shown here is derived from an EMBL/GenBank/DDBJ whole genome shotgun (WGS) entry which is preliminary data.</text>
</comment>
<keyword evidence="5 6" id="KW-0720">Serine protease</keyword>
<dbReference type="Pfam" id="PF02225">
    <property type="entry name" value="PA"/>
    <property type="match status" value="1"/>
</dbReference>
<dbReference type="InterPro" id="IPR023827">
    <property type="entry name" value="Peptidase_S8_Asp-AS"/>
</dbReference>
<feature type="domain" description="Peptidase S8/S53" evidence="10">
    <location>
        <begin position="171"/>
        <end position="669"/>
    </location>
</feature>
<gene>
    <name evidence="14" type="ORF">ACFOLH_09255</name>
</gene>
<evidence type="ECO:0000256" key="3">
    <source>
        <dbReference type="ARBA" id="ARBA00022729"/>
    </source>
</evidence>
<dbReference type="PROSITE" id="PS00138">
    <property type="entry name" value="SUBTILASE_SER"/>
    <property type="match status" value="1"/>
</dbReference>
<evidence type="ECO:0000259" key="13">
    <source>
        <dbReference type="Pfam" id="PF17766"/>
    </source>
</evidence>
<dbReference type="Gene3D" id="3.50.30.30">
    <property type="match status" value="1"/>
</dbReference>
<dbReference type="InterPro" id="IPR000209">
    <property type="entry name" value="Peptidase_S8/S53_dom"/>
</dbReference>
<evidence type="ECO:0000256" key="1">
    <source>
        <dbReference type="ARBA" id="ARBA00011073"/>
    </source>
</evidence>
<feature type="compositionally biased region" description="Low complexity" evidence="8">
    <location>
        <begin position="554"/>
        <end position="570"/>
    </location>
</feature>
<dbReference type="PRINTS" id="PR00723">
    <property type="entry name" value="SUBTILISIN"/>
</dbReference>
<evidence type="ECO:0000259" key="11">
    <source>
        <dbReference type="Pfam" id="PF02225"/>
    </source>
</evidence>
<evidence type="ECO:0000256" key="4">
    <source>
        <dbReference type="ARBA" id="ARBA00022801"/>
    </source>
</evidence>
<keyword evidence="2 6" id="KW-0645">Protease</keyword>
<dbReference type="PROSITE" id="PS51892">
    <property type="entry name" value="SUBTILASE"/>
    <property type="match status" value="1"/>
</dbReference>
<evidence type="ECO:0000256" key="6">
    <source>
        <dbReference type="PROSITE-ProRule" id="PRU01240"/>
    </source>
</evidence>
<feature type="signal peptide" evidence="9">
    <location>
        <begin position="1"/>
        <end position="34"/>
    </location>
</feature>
<evidence type="ECO:0000256" key="7">
    <source>
        <dbReference type="RuleBase" id="RU003355"/>
    </source>
</evidence>
<evidence type="ECO:0000256" key="9">
    <source>
        <dbReference type="SAM" id="SignalP"/>
    </source>
</evidence>
<evidence type="ECO:0000313" key="14">
    <source>
        <dbReference type="EMBL" id="MFC3688525.1"/>
    </source>
</evidence>
<dbReference type="PROSITE" id="PS51318">
    <property type="entry name" value="TAT"/>
    <property type="match status" value="1"/>
</dbReference>
<keyword evidence="3 9" id="KW-0732">Signal</keyword>
<dbReference type="Gene3D" id="3.40.50.200">
    <property type="entry name" value="Peptidase S8/S53 domain"/>
    <property type="match status" value="1"/>
</dbReference>
<feature type="active site" description="Charge relay system" evidence="6">
    <location>
        <position position="290"/>
    </location>
</feature>
<keyword evidence="4 6" id="KW-0378">Hydrolase</keyword>
<feature type="domain" description="Inhibitor I9" evidence="12">
    <location>
        <begin position="99"/>
        <end position="143"/>
    </location>
</feature>
<dbReference type="InterPro" id="IPR045051">
    <property type="entry name" value="SBT"/>
</dbReference>
<dbReference type="InterPro" id="IPR010259">
    <property type="entry name" value="S8pro/Inhibitor_I9"/>
</dbReference>
<dbReference type="SUPFAM" id="SSF52743">
    <property type="entry name" value="Subtilisin-like"/>
    <property type="match status" value="1"/>
</dbReference>
<feature type="domain" description="Subtilisin-like protease fibronectin type-III" evidence="13">
    <location>
        <begin position="715"/>
        <end position="806"/>
    </location>
</feature>
<feature type="domain" description="PA" evidence="11">
    <location>
        <begin position="466"/>
        <end position="538"/>
    </location>
</feature>
<dbReference type="InterPro" id="IPR003137">
    <property type="entry name" value="PA_domain"/>
</dbReference>
<dbReference type="InterPro" id="IPR023828">
    <property type="entry name" value="Peptidase_S8_Ser-AS"/>
</dbReference>
<dbReference type="Gene3D" id="3.30.70.80">
    <property type="entry name" value="Peptidase S8 propeptide/proteinase inhibitor I9"/>
    <property type="match status" value="1"/>
</dbReference>
<dbReference type="InterPro" id="IPR037045">
    <property type="entry name" value="S8pro/Inhibitor_I9_sf"/>
</dbReference>
<evidence type="ECO:0000313" key="15">
    <source>
        <dbReference type="Proteomes" id="UP001595685"/>
    </source>
</evidence>
<sequence length="1010" mass="101724">MTTHTTRGRRVVAVLAGAATAAAGAVAVTAPATAEPLPYTDGSYVVLLDDPALASYTGGIPGLEATRPGAGESVDLTGAAAKEYAGYLADTQADLLAAVDAEATYTYQVAFNGFAAELDGARATKLAGLPGVRAVLPDEERSLDTVQTPDILGLTGDDGVWADLGGTDAAGEGVVVGVVDSGVWPENPSFAGASLRQGKAPLTDGKGRAVSRNPLMGKPFITPAGEVVMRKADGTLFRGACQTGEAWDSATLCNDKLITARYFADSFLRTVPAANRAEFEFISARDGDGHGSHTASTAAGNDGVPMSIDGQDLGEGSGMAPGAKLAVYKVCWEDDDPDTGGCYTADSVKAIDQAVKDGVDVLNFSISGSTTTVVDAVELAFYNAANAGVFVAASAGNSGPGASTVAHNSPWVTTVAATTFKRDEATVLLGDGTRHKGASVTRTGLPSSPLVLSTAALLAGRPAEEARLCYPGALDPAVVTGTVVVCDRGVTDRVSKSAAVRAAGGIGMVLTNTAPGSLDPDFHAVPTVHVDEVAGAAIKAYVRSTAGATAALEAGDTTGGTPTPVPQAAGFSSRGPALSSGSDLLKPDITAPGVAVVAAYAPGATGNSFNAISGTSMSSPHVAGLAALVLGENPLWHPSVVKSAMMTTAVDILGADGAPATDPFAQGAGFVNPSSMFSPGLVLPADEDDWGGFYAGQGLQLGDTGEEFEPVEPSDLNYPSVAIGQQAGPQTVTRTFQALQAGTWTVDADVPGYEVSSSVATVTGNAGGKRTTSVDFTFTRTDADLAQFATGFITLTGPTTVRMPVALRPVSVAAPAEVEAAVADGSVEITVTAGFDGELDLTSQGLAEGVTRTGTIAATVRSASVSEVPAGTSLARFDLDSADDAGDFDLVVYRMNDAGTALVAVAGQSATGAADERVDLLDPAPGLYYSVVENYANAPGATTGAFSFTTYAVTPSTTLGGFTTEPGSLTVTAGEDATYDAVWSGLEPGSRYLGWVAYEGALAPTVVTVG</sequence>
<feature type="region of interest" description="Disordered" evidence="8">
    <location>
        <begin position="194"/>
        <end position="216"/>
    </location>
</feature>
<name>A0ABV7WGD5_9MICO</name>
<dbReference type="Pfam" id="PF17766">
    <property type="entry name" value="fn3_6"/>
    <property type="match status" value="1"/>
</dbReference>
<evidence type="ECO:0000259" key="10">
    <source>
        <dbReference type="Pfam" id="PF00082"/>
    </source>
</evidence>
<feature type="chain" id="PRO_5046634338" evidence="9">
    <location>
        <begin position="35"/>
        <end position="1010"/>
    </location>
</feature>